<comment type="caution">
    <text evidence="1">The sequence shown here is derived from an EMBL/GenBank/DDBJ whole genome shotgun (WGS) entry which is preliminary data.</text>
</comment>
<dbReference type="AlphaFoldDB" id="A0A512NQI0"/>
<organism evidence="1 2">
    <name type="scientific">Reyranella soli</name>
    <dbReference type="NCBI Taxonomy" id="1230389"/>
    <lineage>
        <taxon>Bacteria</taxon>
        <taxon>Pseudomonadati</taxon>
        <taxon>Pseudomonadota</taxon>
        <taxon>Alphaproteobacteria</taxon>
        <taxon>Hyphomicrobiales</taxon>
        <taxon>Reyranellaceae</taxon>
        <taxon>Reyranella</taxon>
    </lineage>
</organism>
<proteinExistence type="predicted"/>
<reference evidence="1 2" key="1">
    <citation type="submission" date="2019-07" db="EMBL/GenBank/DDBJ databases">
        <title>Whole genome shotgun sequence of Reyranella soli NBRC 108950.</title>
        <authorList>
            <person name="Hosoyama A."/>
            <person name="Uohara A."/>
            <person name="Ohji S."/>
            <person name="Ichikawa N."/>
        </authorList>
    </citation>
    <scope>NUCLEOTIDE SEQUENCE [LARGE SCALE GENOMIC DNA]</scope>
    <source>
        <strain evidence="1 2">NBRC 108950</strain>
    </source>
</reference>
<evidence type="ECO:0000313" key="2">
    <source>
        <dbReference type="Proteomes" id="UP000321058"/>
    </source>
</evidence>
<sequence>MTDPKILEEVLGEADVLIRQRLKERGIEYPFLVVAVTPDRQVVWHSNVSPEGLRSFGQDLIDAADQLEALPPH</sequence>
<protein>
    <submittedName>
        <fullName evidence="1">Uncharacterized protein</fullName>
    </submittedName>
</protein>
<dbReference type="Proteomes" id="UP000321058">
    <property type="component" value="Unassembled WGS sequence"/>
</dbReference>
<keyword evidence="2" id="KW-1185">Reference proteome</keyword>
<gene>
    <name evidence="1" type="ORF">RSO01_83740</name>
</gene>
<accession>A0A512NQI0</accession>
<name>A0A512NQI0_9HYPH</name>
<dbReference type="RefSeq" id="WP_147156530.1">
    <property type="nucleotide sequence ID" value="NZ_BKAJ01000207.1"/>
</dbReference>
<dbReference type="EMBL" id="BKAJ01000207">
    <property type="protein sequence ID" value="GEP61208.1"/>
    <property type="molecule type" value="Genomic_DNA"/>
</dbReference>
<dbReference type="OrthoDB" id="7381887at2"/>
<evidence type="ECO:0000313" key="1">
    <source>
        <dbReference type="EMBL" id="GEP61208.1"/>
    </source>
</evidence>